<organism evidence="9 10">
    <name type="scientific">Actinacidiphila alni</name>
    <dbReference type="NCBI Taxonomy" id="380248"/>
    <lineage>
        <taxon>Bacteria</taxon>
        <taxon>Bacillati</taxon>
        <taxon>Actinomycetota</taxon>
        <taxon>Actinomycetes</taxon>
        <taxon>Kitasatosporales</taxon>
        <taxon>Streptomycetaceae</taxon>
        <taxon>Actinacidiphila</taxon>
    </lineage>
</organism>
<dbReference type="STRING" id="380248.SAMN05216251_10382"/>
<sequence length="1436" mass="146964">MAYSLRRSSRSPSRRTLHVGLTASVLGGLLIAVPQSSAGAAPEAGGTRHVIVELDGAPAVAPAATPSAAASGTAGTGAATARLAERRRAVGDRQRDFLAAADRAGIEPAAKSVRKLGLLVDAVAMTVPAADVDKLKAMPGVKAVVPDAVMHVTDDDANALTGVPQVWKQHDPAGANVTGKGTTIAVIDSGVDYTHPDLGGGFGEGHKVVGGYDFVNGDADPMDDNAHGTHVAGIIAGKAAEKGGVTGAAPDAQLLAYKVMDADGSGLTSTIIAGIEAAVDPANPHRADVINMSIGGPGDGSDPLSLAAGAAVDAGVVVVTAAGNEGPGPYTVGAPAAARGVIAVGASTSGIRIPELRPAGRSELLQTYRGLVSANPPAAPVSGTVVDIGAGTPEDWERVGDVSGKIVLYAYPPAAGDADPLYPEDLAVYREAQKRGALALVGGASGGGGGGPVVFGDRAQAPDLTTRAIGQGEVRVGASSGMTISETGDDYPWMDRLVVLGVDRFQGQDLAALAGTDRKLTLSGRDSSDQIASFSSRGPDADFDLKPDIVAPGVDIRSTVPTAMVPSGVWKMSGTSMASPLVAGSAALLRQLHPDRSAAAISADLIGSAKQLPGVDRIAQGAGRLDVPAAAAQTLTASPTSVSLGLADMGSSRIGASRTVTLHNDGPRTVTGRVTVDGPGARVSPGRVRIPAGGTATVRLTVSDRRPEATTHFSGAITVTPATGHPLAVPYLLEAIPLHVDATPDPSDGASTAYVYSGAPLATPPLLTVDPPAGRTYTVTTRPTADPHYFTAALTGTASGVYRLTARGTATTGARQYGTGGYEVTPADSRGADWKPVGPNSASGPVTLAPSAPGEAVMTQGGDTGAWLTTNSGRDWSQITRTPFAGAATDTPSVVIDAHDPKRWWSALSAASWSVNAGGIMRTDDNGRTWQRLNAPDTGYRGLVADKDTKVLVAQTEDGLYVSRDAGATWTAEDLGIQGDILSVAFGGDDLYVWAGQSVWAVRGMSGAHPRPAQPVFTLPGDRSQVIAGFSAEDQLVAVQLLGKGGGVIVSKDGGRTWAAPYGSGGGLVKVAQGDIYYDGLSSGARISRDGGATWTPVTQPNATSVVFDYDRWADGSYTVSAGASGVYRSTGDGGYRRIGVQGESVPSLAVSGDRLMAGTSVGMYSTRLPATSPEWGAAENEGTTGTRISFLRTYAKDPRIVWRVFENLFGLDLQKSVDGGRTWESRGTLDGTATSLLIDKDDPDKVAVGYQRLDAVGLYTTTDGGGHWKGLRKDDVFRACAADPNRPGRIWLGGYNGVYYSDDFGATLTKAAGGEVSALSFTGSTLIVGGTSLRYSSDGGRTFHDADSGDLRIQVSDLLKVGRDWYAGTTSRWVPGEVPYGARGVLRSTDGGRTWHSVSGGLRNTDVLSLAAPADGSALYVGTTQGGVHRLSLRR</sequence>
<evidence type="ECO:0000256" key="3">
    <source>
        <dbReference type="ARBA" id="ARBA00022801"/>
    </source>
</evidence>
<evidence type="ECO:0000256" key="7">
    <source>
        <dbReference type="RuleBase" id="RU003355"/>
    </source>
</evidence>
<dbReference type="GO" id="GO:0005975">
    <property type="term" value="P:carbohydrate metabolic process"/>
    <property type="evidence" value="ECO:0007669"/>
    <property type="project" value="UniProtKB-ARBA"/>
</dbReference>
<dbReference type="InterPro" id="IPR050131">
    <property type="entry name" value="Peptidase_S8_subtilisin-like"/>
</dbReference>
<dbReference type="InterPro" id="IPR023827">
    <property type="entry name" value="Peptidase_S8_Asp-AS"/>
</dbReference>
<feature type="active site" description="Charge relay system" evidence="5 6">
    <location>
        <position position="227"/>
    </location>
</feature>
<dbReference type="InterPro" id="IPR015500">
    <property type="entry name" value="Peptidase_S8_subtilisin-rel"/>
</dbReference>
<dbReference type="CDD" id="cd15482">
    <property type="entry name" value="Sialidase_non-viral"/>
    <property type="match status" value="1"/>
</dbReference>
<dbReference type="EMBL" id="FONG01000003">
    <property type="protein sequence ID" value="SFE43206.1"/>
    <property type="molecule type" value="Genomic_DNA"/>
</dbReference>
<dbReference type="GO" id="GO:0004252">
    <property type="term" value="F:serine-type endopeptidase activity"/>
    <property type="evidence" value="ECO:0007669"/>
    <property type="project" value="UniProtKB-UniRule"/>
</dbReference>
<accession>A0A1I2AH12</accession>
<dbReference type="InterPro" id="IPR034213">
    <property type="entry name" value="S8_Vpr-like"/>
</dbReference>
<evidence type="ECO:0000313" key="10">
    <source>
        <dbReference type="Proteomes" id="UP000199323"/>
    </source>
</evidence>
<evidence type="ECO:0000256" key="5">
    <source>
        <dbReference type="PIRSR" id="PIRSR615500-1"/>
    </source>
</evidence>
<feature type="active site" description="Charge relay system" evidence="5 6">
    <location>
        <position position="188"/>
    </location>
</feature>
<dbReference type="Gene3D" id="2.130.10.10">
    <property type="entry name" value="YVTN repeat-like/Quinoprotein amine dehydrogenase"/>
    <property type="match status" value="4"/>
</dbReference>
<evidence type="ECO:0000256" key="2">
    <source>
        <dbReference type="ARBA" id="ARBA00022670"/>
    </source>
</evidence>
<dbReference type="InterPro" id="IPR023828">
    <property type="entry name" value="Peptidase_S8_Ser-AS"/>
</dbReference>
<evidence type="ECO:0000313" key="9">
    <source>
        <dbReference type="EMBL" id="SFE43206.1"/>
    </source>
</evidence>
<dbReference type="CDD" id="cd07474">
    <property type="entry name" value="Peptidases_S8_subtilisin_Vpr-like"/>
    <property type="match status" value="1"/>
</dbReference>
<dbReference type="Pfam" id="PF00082">
    <property type="entry name" value="Peptidase_S8"/>
    <property type="match status" value="1"/>
</dbReference>
<dbReference type="Gene3D" id="2.60.40.10">
    <property type="entry name" value="Immunoglobulins"/>
    <property type="match status" value="1"/>
</dbReference>
<dbReference type="OrthoDB" id="614750at2"/>
<keyword evidence="4 6" id="KW-0720">Serine protease</keyword>
<dbReference type="InterPro" id="IPR036852">
    <property type="entry name" value="Peptidase_S8/S53_dom_sf"/>
</dbReference>
<dbReference type="SUPFAM" id="SSF110296">
    <property type="entry name" value="Oligoxyloglucan reducing end-specific cellobiohydrolase"/>
    <property type="match status" value="2"/>
</dbReference>
<evidence type="ECO:0000256" key="6">
    <source>
        <dbReference type="PROSITE-ProRule" id="PRU01240"/>
    </source>
</evidence>
<protein>
    <submittedName>
        <fullName evidence="9">Serine protease, subtilisin family</fullName>
    </submittedName>
</protein>
<evidence type="ECO:0000256" key="1">
    <source>
        <dbReference type="ARBA" id="ARBA00011073"/>
    </source>
</evidence>
<dbReference type="RefSeq" id="WP_093712340.1">
    <property type="nucleotide sequence ID" value="NZ_FONG01000003.1"/>
</dbReference>
<evidence type="ECO:0000259" key="8">
    <source>
        <dbReference type="Pfam" id="PF00082"/>
    </source>
</evidence>
<dbReference type="GO" id="GO:0006508">
    <property type="term" value="P:proteolysis"/>
    <property type="evidence" value="ECO:0007669"/>
    <property type="project" value="UniProtKB-KW"/>
</dbReference>
<feature type="domain" description="Peptidase S8/S53" evidence="8">
    <location>
        <begin position="179"/>
        <end position="618"/>
    </location>
</feature>
<feature type="active site" description="Charge relay system" evidence="5 6">
    <location>
        <position position="576"/>
    </location>
</feature>
<keyword evidence="2 6" id="KW-0645">Protease</keyword>
<dbReference type="SUPFAM" id="SSF52743">
    <property type="entry name" value="Subtilisin-like"/>
    <property type="match status" value="1"/>
</dbReference>
<dbReference type="PANTHER" id="PTHR43806">
    <property type="entry name" value="PEPTIDASE S8"/>
    <property type="match status" value="1"/>
</dbReference>
<comment type="similarity">
    <text evidence="1 6 7">Belongs to the peptidase S8 family.</text>
</comment>
<dbReference type="PROSITE" id="PS51892">
    <property type="entry name" value="SUBTILASE"/>
    <property type="match status" value="1"/>
</dbReference>
<dbReference type="Proteomes" id="UP000199323">
    <property type="component" value="Unassembled WGS sequence"/>
</dbReference>
<dbReference type="InterPro" id="IPR015943">
    <property type="entry name" value="WD40/YVTN_repeat-like_dom_sf"/>
</dbReference>
<evidence type="ECO:0000256" key="4">
    <source>
        <dbReference type="ARBA" id="ARBA00022825"/>
    </source>
</evidence>
<dbReference type="PROSITE" id="PS00138">
    <property type="entry name" value="SUBTILASE_SER"/>
    <property type="match status" value="1"/>
</dbReference>
<proteinExistence type="inferred from homology"/>
<dbReference type="InterPro" id="IPR013783">
    <property type="entry name" value="Ig-like_fold"/>
</dbReference>
<reference evidence="9 10" key="1">
    <citation type="submission" date="2016-10" db="EMBL/GenBank/DDBJ databases">
        <authorList>
            <person name="de Groot N.N."/>
        </authorList>
    </citation>
    <scope>NUCLEOTIDE SEQUENCE [LARGE SCALE GENOMIC DNA]</scope>
    <source>
        <strain evidence="9 10">CGMCC 4.3510</strain>
    </source>
</reference>
<dbReference type="PROSITE" id="PS00136">
    <property type="entry name" value="SUBTILASE_ASP"/>
    <property type="match status" value="1"/>
</dbReference>
<keyword evidence="3 6" id="KW-0378">Hydrolase</keyword>
<dbReference type="InterPro" id="IPR000209">
    <property type="entry name" value="Peptidase_S8/S53_dom"/>
</dbReference>
<gene>
    <name evidence="9" type="ORF">SAMN05216251_10382</name>
</gene>
<keyword evidence="10" id="KW-1185">Reference proteome</keyword>
<name>A0A1I2AH12_9ACTN</name>
<dbReference type="Gene3D" id="3.40.50.200">
    <property type="entry name" value="Peptidase S8/S53 domain"/>
    <property type="match status" value="2"/>
</dbReference>
<dbReference type="InterPro" id="IPR022398">
    <property type="entry name" value="Peptidase_S8_His-AS"/>
</dbReference>
<dbReference type="PROSITE" id="PS00137">
    <property type="entry name" value="SUBTILASE_HIS"/>
    <property type="match status" value="1"/>
</dbReference>
<dbReference type="PRINTS" id="PR00723">
    <property type="entry name" value="SUBTILISIN"/>
</dbReference>
<dbReference type="PANTHER" id="PTHR43806:SF65">
    <property type="entry name" value="SERINE PROTEASE APRX"/>
    <property type="match status" value="1"/>
</dbReference>